<evidence type="ECO:0000259" key="9">
    <source>
        <dbReference type="Pfam" id="PF21082"/>
    </source>
</evidence>
<gene>
    <name evidence="11" type="ordered locus">cce_2885</name>
</gene>
<dbReference type="InterPro" id="IPR011066">
    <property type="entry name" value="MscS_channel_C_sf"/>
</dbReference>
<dbReference type="HOGENOM" id="CLU_027053_1_0_3"/>
<dbReference type="InterPro" id="IPR010920">
    <property type="entry name" value="LSM_dom_sf"/>
</dbReference>
<feature type="domain" description="Mechanosensitive ion channel transmembrane helices 2/3" evidence="10">
    <location>
        <begin position="333"/>
        <end position="373"/>
    </location>
</feature>
<feature type="domain" description="Mechanosensitive ion channel MscS" evidence="8">
    <location>
        <begin position="374"/>
        <end position="443"/>
    </location>
</feature>
<dbReference type="STRING" id="43989.cce_2885"/>
<dbReference type="InterPro" id="IPR023408">
    <property type="entry name" value="MscS_beta-dom_sf"/>
</dbReference>
<dbReference type="GO" id="GO:0008381">
    <property type="term" value="F:mechanosensitive monoatomic ion channel activity"/>
    <property type="evidence" value="ECO:0007669"/>
    <property type="project" value="InterPro"/>
</dbReference>
<evidence type="ECO:0000256" key="1">
    <source>
        <dbReference type="ARBA" id="ARBA00004651"/>
    </source>
</evidence>
<organism evidence="11 12">
    <name type="scientific">Crocosphaera subtropica (strain ATCC 51142 / BH68)</name>
    <name type="common">Cyanothece sp. (strain ATCC 51142)</name>
    <dbReference type="NCBI Taxonomy" id="43989"/>
    <lineage>
        <taxon>Bacteria</taxon>
        <taxon>Bacillati</taxon>
        <taxon>Cyanobacteriota</taxon>
        <taxon>Cyanophyceae</taxon>
        <taxon>Oscillatoriophycideae</taxon>
        <taxon>Chroococcales</taxon>
        <taxon>Aphanothecaceae</taxon>
        <taxon>Crocosphaera</taxon>
        <taxon>Crocosphaera subtropica</taxon>
    </lineage>
</organism>
<evidence type="ECO:0000256" key="6">
    <source>
        <dbReference type="ARBA" id="ARBA00023136"/>
    </source>
</evidence>
<dbReference type="Pfam" id="PF21082">
    <property type="entry name" value="MS_channel_3rd"/>
    <property type="match status" value="1"/>
</dbReference>
<feature type="transmembrane region" description="Helical" evidence="7">
    <location>
        <begin position="177"/>
        <end position="199"/>
    </location>
</feature>
<dbReference type="GO" id="GO:0005886">
    <property type="term" value="C:plasma membrane"/>
    <property type="evidence" value="ECO:0007669"/>
    <property type="project" value="UniProtKB-SubCell"/>
</dbReference>
<feature type="transmembrane region" description="Helical" evidence="7">
    <location>
        <begin position="240"/>
        <end position="262"/>
    </location>
</feature>
<dbReference type="Gene3D" id="3.30.70.100">
    <property type="match status" value="1"/>
</dbReference>
<evidence type="ECO:0000259" key="10">
    <source>
        <dbReference type="Pfam" id="PF21088"/>
    </source>
</evidence>
<comment type="similarity">
    <text evidence="2">Belongs to the MscS (TC 1.A.23) family.</text>
</comment>
<protein>
    <recommendedName>
        <fullName evidence="13">MscS mechanosensitive ion channel</fullName>
    </recommendedName>
</protein>
<dbReference type="PANTHER" id="PTHR30460">
    <property type="entry name" value="MODERATE CONDUCTANCE MECHANOSENSITIVE CHANNEL YBIO"/>
    <property type="match status" value="1"/>
</dbReference>
<keyword evidence="3" id="KW-1003">Cell membrane</keyword>
<evidence type="ECO:0000313" key="12">
    <source>
        <dbReference type="Proteomes" id="UP000001203"/>
    </source>
</evidence>
<evidence type="ECO:0000313" key="11">
    <source>
        <dbReference type="EMBL" id="ACB52233.1"/>
    </source>
</evidence>
<feature type="transmembrane region" description="Helical" evidence="7">
    <location>
        <begin position="282"/>
        <end position="307"/>
    </location>
</feature>
<dbReference type="SUPFAM" id="SSF50182">
    <property type="entry name" value="Sm-like ribonucleoproteins"/>
    <property type="match status" value="1"/>
</dbReference>
<dbReference type="Gene3D" id="1.10.287.1260">
    <property type="match status" value="1"/>
</dbReference>
<dbReference type="KEGG" id="cyt:cce_2885"/>
<keyword evidence="4 7" id="KW-0812">Transmembrane</keyword>
<dbReference type="PANTHER" id="PTHR30460:SF0">
    <property type="entry name" value="MODERATE CONDUCTANCE MECHANOSENSITIVE CHANNEL YBIO"/>
    <property type="match status" value="1"/>
</dbReference>
<keyword evidence="6 7" id="KW-0472">Membrane</keyword>
<dbReference type="EMBL" id="CP000806">
    <property type="protein sequence ID" value="ACB52233.1"/>
    <property type="molecule type" value="Genomic_DNA"/>
</dbReference>
<keyword evidence="12" id="KW-1185">Reference proteome</keyword>
<dbReference type="OrthoDB" id="9809206at2"/>
<dbReference type="InterPro" id="IPR049278">
    <property type="entry name" value="MS_channel_C"/>
</dbReference>
<dbReference type="InterPro" id="IPR011014">
    <property type="entry name" value="MscS_channel_TM-2"/>
</dbReference>
<reference evidence="11 12" key="1">
    <citation type="journal article" date="2008" name="Proc. Natl. Acad. Sci. U.S.A.">
        <title>The genome of Cyanothece 51142, a unicellular diazotrophic cyanobacterium important in the marine nitrogen cycle.</title>
        <authorList>
            <person name="Welsh E.A."/>
            <person name="Liberton M."/>
            <person name="Stoeckel J."/>
            <person name="Loh T."/>
            <person name="Elvitigala T."/>
            <person name="Wang C."/>
            <person name="Wollam A."/>
            <person name="Fulton R.S."/>
            <person name="Clifton S.W."/>
            <person name="Jacobs J.M."/>
            <person name="Aurora R."/>
            <person name="Ghosh B.K."/>
            <person name="Sherman L.A."/>
            <person name="Smith R.D."/>
            <person name="Wilson R.K."/>
            <person name="Pakrasi H.B."/>
        </authorList>
    </citation>
    <scope>NUCLEOTIDE SEQUENCE [LARGE SCALE GENOMIC DNA]</scope>
    <source>
        <strain evidence="12">ATCC 51142 / BH68</strain>
    </source>
</reference>
<dbReference type="eggNOG" id="COG0668">
    <property type="taxonomic scope" value="Bacteria"/>
</dbReference>
<proteinExistence type="inferred from homology"/>
<keyword evidence="5 7" id="KW-1133">Transmembrane helix</keyword>
<dbReference type="InterPro" id="IPR045276">
    <property type="entry name" value="YbiO_bact"/>
</dbReference>
<feature type="transmembrane region" description="Helical" evidence="7">
    <location>
        <begin position="357"/>
        <end position="376"/>
    </location>
</feature>
<evidence type="ECO:0008006" key="13">
    <source>
        <dbReference type="Google" id="ProtNLM"/>
    </source>
</evidence>
<evidence type="ECO:0000259" key="8">
    <source>
        <dbReference type="Pfam" id="PF00924"/>
    </source>
</evidence>
<feature type="transmembrane region" description="Helical" evidence="7">
    <location>
        <begin position="328"/>
        <end position="351"/>
    </location>
</feature>
<dbReference type="InterPro" id="IPR049142">
    <property type="entry name" value="MS_channel_1st"/>
</dbReference>
<comment type="subcellular location">
    <subcellularLocation>
        <location evidence="1">Cell membrane</location>
        <topology evidence="1">Multi-pass membrane protein</topology>
    </subcellularLocation>
</comment>
<dbReference type="SUPFAM" id="SSF82861">
    <property type="entry name" value="Mechanosensitive channel protein MscS (YggB), transmembrane region"/>
    <property type="match status" value="1"/>
</dbReference>
<name>B1WV36_CROS5</name>
<dbReference type="Pfam" id="PF21088">
    <property type="entry name" value="MS_channel_1st"/>
    <property type="match status" value="1"/>
</dbReference>
<evidence type="ECO:0000256" key="4">
    <source>
        <dbReference type="ARBA" id="ARBA00022692"/>
    </source>
</evidence>
<dbReference type="Pfam" id="PF00924">
    <property type="entry name" value="MS_channel_2nd"/>
    <property type="match status" value="1"/>
</dbReference>
<dbReference type="Gene3D" id="2.30.30.60">
    <property type="match status" value="1"/>
</dbReference>
<evidence type="ECO:0000256" key="7">
    <source>
        <dbReference type="SAM" id="Phobius"/>
    </source>
</evidence>
<accession>B1WV36</accession>
<sequence length="557" mass="63126">MLKFVNNKSSLTRLLNHKLFTSTLLFITLFQGTLPVKAQPQIIPFLPELRDTSSWLPQNSQEANITTCIRLDGLCLFNITYPKSKIAERVETINNRLDRITNLYFSQENPELEITQRGQENPRIYVTVGDETIQLLTIGNLDLQNEGIDAETKANNIIEQLREGLIEAKNERKLESLISRGLIAIGILGGAFIVNKLIIRKINRLKTSQESIGEERSDQPMSMLLTNRQHWNIKEVQYRLLQLAQAGIWIGSSLIIIGLFPYTRIAQIWLVSLLRIPARLGIVGVGTYLTIRLSYALIAKVTSVLMIRNLLDFQENQRLQLRINTVTVVFRSVVTIVLTGSGFLIGLSLIGVNTAPLLAGLGILGVGVSLASQNLIRDAINGFFIILEDQYAVGDVIQVQDFGGLVENINLRITQLRDPEGRLITIPNSEVKIVANHSSNWSRADLLIPVAYDADIDQVLHIVKDVAELMAKDRQWRHHIVDKPEILGVDNFEQRGLIIRVWIKTKPLKQWDVSREFRRRLKVEFDKQGLPLPVPQQKVWFTNDNMNNKDQNDHIVV</sequence>
<dbReference type="AlphaFoldDB" id="B1WV36"/>
<dbReference type="Proteomes" id="UP000001203">
    <property type="component" value="Chromosome circular"/>
</dbReference>
<evidence type="ECO:0000256" key="3">
    <source>
        <dbReference type="ARBA" id="ARBA00022475"/>
    </source>
</evidence>
<feature type="domain" description="Mechanosensitive ion channel MscS C-terminal" evidence="9">
    <location>
        <begin position="448"/>
        <end position="530"/>
    </location>
</feature>
<dbReference type="FunFam" id="3.30.70.100:FF:000018">
    <property type="entry name" value="MscS mechanosensitive ion channel"/>
    <property type="match status" value="1"/>
</dbReference>
<evidence type="ECO:0000256" key="5">
    <source>
        <dbReference type="ARBA" id="ARBA00022989"/>
    </source>
</evidence>
<dbReference type="SUPFAM" id="SSF82689">
    <property type="entry name" value="Mechanosensitive channel protein MscS (YggB), C-terminal domain"/>
    <property type="match status" value="1"/>
</dbReference>
<dbReference type="InterPro" id="IPR006685">
    <property type="entry name" value="MscS_channel_2nd"/>
</dbReference>
<evidence type="ECO:0000256" key="2">
    <source>
        <dbReference type="ARBA" id="ARBA00008017"/>
    </source>
</evidence>